<dbReference type="SUPFAM" id="SSF51735">
    <property type="entry name" value="NAD(P)-binding Rossmann-fold domains"/>
    <property type="match status" value="1"/>
</dbReference>
<organism evidence="4 5">
    <name type="scientific">Cellulomonas alba</name>
    <dbReference type="NCBI Taxonomy" id="3053467"/>
    <lineage>
        <taxon>Bacteria</taxon>
        <taxon>Bacillati</taxon>
        <taxon>Actinomycetota</taxon>
        <taxon>Actinomycetes</taxon>
        <taxon>Micrococcales</taxon>
        <taxon>Cellulomonadaceae</taxon>
        <taxon>Cellulomonas</taxon>
    </lineage>
</organism>
<name>A0ABT7SF08_9CELL</name>
<gene>
    <name evidence="4" type="ORF">QRT04_07445</name>
</gene>
<dbReference type="InterPro" id="IPR036291">
    <property type="entry name" value="NAD(P)-bd_dom_sf"/>
</dbReference>
<feature type="domain" description="D-isomer specific 2-hydroxyacid dehydrogenase NAD-binding" evidence="3">
    <location>
        <begin position="137"/>
        <end position="308"/>
    </location>
</feature>
<dbReference type="EMBL" id="JAUCGQ010000001">
    <property type="protein sequence ID" value="MDM7854760.1"/>
    <property type="molecule type" value="Genomic_DNA"/>
</dbReference>
<evidence type="ECO:0000256" key="1">
    <source>
        <dbReference type="ARBA" id="ARBA00023002"/>
    </source>
</evidence>
<dbReference type="PANTHER" id="PTHR43333">
    <property type="entry name" value="2-HACID_DH_C DOMAIN-CONTAINING PROTEIN"/>
    <property type="match status" value="1"/>
</dbReference>
<dbReference type="Gene3D" id="3.40.50.720">
    <property type="entry name" value="NAD(P)-binding Rossmann-like Domain"/>
    <property type="match status" value="2"/>
</dbReference>
<keyword evidence="5" id="KW-1185">Reference proteome</keyword>
<reference evidence="4 5" key="1">
    <citation type="submission" date="2023-06" db="EMBL/GenBank/DDBJ databases">
        <title>Cellulomonas sp. MW4 Whole genome sequence.</title>
        <authorList>
            <person name="Park S."/>
        </authorList>
    </citation>
    <scope>NUCLEOTIDE SEQUENCE [LARGE SCALE GENOMIC DNA]</scope>
    <source>
        <strain evidence="4 5">MW4</strain>
    </source>
</reference>
<evidence type="ECO:0000256" key="2">
    <source>
        <dbReference type="ARBA" id="ARBA00023027"/>
    </source>
</evidence>
<evidence type="ECO:0000313" key="5">
    <source>
        <dbReference type="Proteomes" id="UP001529338"/>
    </source>
</evidence>
<proteinExistence type="predicted"/>
<evidence type="ECO:0000259" key="3">
    <source>
        <dbReference type="Pfam" id="PF02826"/>
    </source>
</evidence>
<keyword evidence="2" id="KW-0520">NAD</keyword>
<sequence>MRVVVATPMPDALLARLREALPGVDVAADASLMPPQRWPADFAGDSSFRRTPEQQAAFEELVDSADVLYGIPDVSSEALARTVRANPRLRWVQTMAAGGGAQVRAAGLTDDELRRVTFTTSAGVHAGALAEFALLGVLAGAKDLGRLRAQQAGRTWPDQREMRRLSDLTVGVLGLGHIGREAARLLTLLGAHVVGVTRDGRPRGEVADVVPTTELANAARRLDALVVTLPGTEATNGLVDEAVLTALRPGATVVSVGRGSVIDEAALVRALEAGIVGNAVLDVFATEPLPADSPLWAMPQVVVSPHTAAITGDQERLISELFVDNVRHFLRGEPMANVVDTVEFY</sequence>
<dbReference type="CDD" id="cd05300">
    <property type="entry name" value="2-Hacid_dh_1"/>
    <property type="match status" value="1"/>
</dbReference>
<dbReference type="InterPro" id="IPR006140">
    <property type="entry name" value="D-isomer_DH_NAD-bd"/>
</dbReference>
<dbReference type="Proteomes" id="UP001529338">
    <property type="component" value="Unassembled WGS sequence"/>
</dbReference>
<evidence type="ECO:0000313" key="4">
    <source>
        <dbReference type="EMBL" id="MDM7854760.1"/>
    </source>
</evidence>
<dbReference type="RefSeq" id="WP_289454582.1">
    <property type="nucleotide sequence ID" value="NZ_JAUCGQ010000001.1"/>
</dbReference>
<protein>
    <submittedName>
        <fullName evidence="4">D-2-hydroxyacid dehydrogenase</fullName>
    </submittedName>
</protein>
<accession>A0ABT7SF08</accession>
<comment type="caution">
    <text evidence="4">The sequence shown here is derived from an EMBL/GenBank/DDBJ whole genome shotgun (WGS) entry which is preliminary data.</text>
</comment>
<keyword evidence="1" id="KW-0560">Oxidoreductase</keyword>
<dbReference type="PANTHER" id="PTHR43333:SF1">
    <property type="entry name" value="D-ISOMER SPECIFIC 2-HYDROXYACID DEHYDROGENASE NAD-BINDING DOMAIN-CONTAINING PROTEIN"/>
    <property type="match status" value="1"/>
</dbReference>
<dbReference type="Pfam" id="PF02826">
    <property type="entry name" value="2-Hacid_dh_C"/>
    <property type="match status" value="1"/>
</dbReference>